<evidence type="ECO:0000313" key="1">
    <source>
        <dbReference type="EMBL" id="MFM0638037.1"/>
    </source>
</evidence>
<comment type="caution">
    <text evidence="1">The sequence shown here is derived from an EMBL/GenBank/DDBJ whole genome shotgun (WGS) entry which is preliminary data.</text>
</comment>
<gene>
    <name evidence="1" type="ORF">PQQ63_15150</name>
</gene>
<sequence>MKLTIENIDTITLSHGKHMGPDEGMCLLEATALFSGEPFNDHPACVDSVLASFGMAWNDGMRSDAERAQLRQYIARLVGTNKGPELSQKRGWMAMDWLIRVHTAAWLCLTPALAPHGEALKVLEPITCEADLSRAMPALDKARTCAREAWAAARAAARDAAGAAAGDAARDAAWDAAGAAAGDAARAAARAAAWDAARAAARAAARDAAWDAAGAAARDAAWDAAGAAAGDAARAAAGAKLEPTVLALQTSAHELFSRMIDAE</sequence>
<evidence type="ECO:0000313" key="2">
    <source>
        <dbReference type="Proteomes" id="UP001629432"/>
    </source>
</evidence>
<dbReference type="EMBL" id="JAQQCF010000012">
    <property type="protein sequence ID" value="MFM0638037.1"/>
    <property type="molecule type" value="Genomic_DNA"/>
</dbReference>
<protein>
    <submittedName>
        <fullName evidence="1">Uncharacterized protein</fullName>
    </submittedName>
</protein>
<dbReference type="Proteomes" id="UP001629432">
    <property type="component" value="Unassembled WGS sequence"/>
</dbReference>
<reference evidence="1 2" key="1">
    <citation type="journal article" date="2024" name="Chem. Sci.">
        <title>Discovery of megapolipeptins by genome mining of a Burkholderiales bacteria collection.</title>
        <authorList>
            <person name="Paulo B.S."/>
            <person name="Recchia M.J.J."/>
            <person name="Lee S."/>
            <person name="Fergusson C.H."/>
            <person name="Romanowski S.B."/>
            <person name="Hernandez A."/>
            <person name="Krull N."/>
            <person name="Liu D.Y."/>
            <person name="Cavanagh H."/>
            <person name="Bos A."/>
            <person name="Gray C.A."/>
            <person name="Murphy B.T."/>
            <person name="Linington R.G."/>
            <person name="Eustaquio A.S."/>
        </authorList>
    </citation>
    <scope>NUCLEOTIDE SEQUENCE [LARGE SCALE GENOMIC DNA]</scope>
    <source>
        <strain evidence="1 2">RL17-338-BIC-A</strain>
    </source>
</reference>
<accession>A0ABW9DSP9</accession>
<name>A0ABW9DSP9_9BURK</name>
<dbReference type="RefSeq" id="WP_408336923.1">
    <property type="nucleotide sequence ID" value="NZ_JAQQCF010000012.1"/>
</dbReference>
<keyword evidence="2" id="KW-1185">Reference proteome</keyword>
<organism evidence="1 2">
    <name type="scientific">Paraburkholderia metrosideri</name>
    <dbReference type="NCBI Taxonomy" id="580937"/>
    <lineage>
        <taxon>Bacteria</taxon>
        <taxon>Pseudomonadati</taxon>
        <taxon>Pseudomonadota</taxon>
        <taxon>Betaproteobacteria</taxon>
        <taxon>Burkholderiales</taxon>
        <taxon>Burkholderiaceae</taxon>
        <taxon>Paraburkholderia</taxon>
    </lineage>
</organism>
<proteinExistence type="predicted"/>